<evidence type="ECO:0000256" key="9">
    <source>
        <dbReference type="PIRSR" id="PIRSR600821-52"/>
    </source>
</evidence>
<dbReference type="EC" id="5.1.1.1" evidence="3 7"/>
<comment type="similarity">
    <text evidence="7">Belongs to the alanine racemase family.</text>
</comment>
<keyword evidence="5 7" id="KW-0413">Isomerase</keyword>
<feature type="modified residue" description="N6-(pyridoxal phosphate)lysine" evidence="7 8">
    <location>
        <position position="37"/>
    </location>
</feature>
<dbReference type="AlphaFoldDB" id="A0A4R6RUI1"/>
<dbReference type="PANTHER" id="PTHR30511">
    <property type="entry name" value="ALANINE RACEMASE"/>
    <property type="match status" value="1"/>
</dbReference>
<comment type="function">
    <text evidence="7">Catalyzes the interconversion of L-alanine and D-alanine. May also act on other amino acids.</text>
</comment>
<sequence>MVIASPHARADVHLDAIAHNTALFAAATNAAVMAVVKADGFGHGAVPVARAALAAGASWLGVTTCAEALHLRAGGITAPILSWLHSPLEDYGAALRSTVDLSVSSREHLRAVAVSAARQGITAEVHLKADTGLHRGGARPEEWRKLVRLARDLETTRHVRVRAVWSHLVSATDPAATRLQVQLFDDAVEIAQDAGLRPELRHLANSAAALGAPRTHYELVRPGIGLYGVEPDPRHAFGLRGAMTLRARLILVKRVPAGSGVSYDHDYVTDRDTTLALVPLGYADGVPWAAARHAEVSIGGRRYPVAGRIAMDQFVVDAGDDNPRVGDEVIVFGPGDDGEPTVADWASWANTVPHEVITGIGPRVARHHVHAHTHQSDEYEESLRV</sequence>
<dbReference type="OrthoDB" id="9813814at2"/>
<dbReference type="GO" id="GO:0009252">
    <property type="term" value="P:peptidoglycan biosynthetic process"/>
    <property type="evidence" value="ECO:0007669"/>
    <property type="project" value="TreeGrafter"/>
</dbReference>
<dbReference type="InterPro" id="IPR001608">
    <property type="entry name" value="Ala_racemase_N"/>
</dbReference>
<feature type="active site" description="Proton acceptor; specific for L-alanine" evidence="7">
    <location>
        <position position="263"/>
    </location>
</feature>
<dbReference type="Pfam" id="PF01168">
    <property type="entry name" value="Ala_racemase_N"/>
    <property type="match status" value="1"/>
</dbReference>
<evidence type="ECO:0000256" key="7">
    <source>
        <dbReference type="HAMAP-Rule" id="MF_01201"/>
    </source>
</evidence>
<dbReference type="CDD" id="cd00430">
    <property type="entry name" value="PLPDE_III_AR"/>
    <property type="match status" value="1"/>
</dbReference>
<dbReference type="GO" id="GO:0030632">
    <property type="term" value="P:D-alanine biosynthetic process"/>
    <property type="evidence" value="ECO:0007669"/>
    <property type="project" value="UniProtKB-UniRule"/>
</dbReference>
<dbReference type="EMBL" id="SNXZ01000010">
    <property type="protein sequence ID" value="TDP90629.1"/>
    <property type="molecule type" value="Genomic_DNA"/>
</dbReference>
<feature type="binding site" evidence="7 9">
    <location>
        <position position="135"/>
    </location>
    <ligand>
        <name>substrate</name>
    </ligand>
</feature>
<dbReference type="SMART" id="SM01005">
    <property type="entry name" value="Ala_racemase_C"/>
    <property type="match status" value="1"/>
</dbReference>
<organism evidence="11 12">
    <name type="scientific">Labedaea rhizosphaerae</name>
    <dbReference type="NCBI Taxonomy" id="598644"/>
    <lineage>
        <taxon>Bacteria</taxon>
        <taxon>Bacillati</taxon>
        <taxon>Actinomycetota</taxon>
        <taxon>Actinomycetes</taxon>
        <taxon>Pseudonocardiales</taxon>
        <taxon>Pseudonocardiaceae</taxon>
        <taxon>Labedaea</taxon>
    </lineage>
</organism>
<dbReference type="FunFam" id="3.20.20.10:FF:000002">
    <property type="entry name" value="Alanine racemase"/>
    <property type="match status" value="1"/>
</dbReference>
<evidence type="ECO:0000256" key="3">
    <source>
        <dbReference type="ARBA" id="ARBA00013089"/>
    </source>
</evidence>
<keyword evidence="4 7" id="KW-0663">Pyridoxal phosphate</keyword>
<gene>
    <name evidence="11" type="ORF">EV186_110170</name>
</gene>
<dbReference type="InterPro" id="IPR029066">
    <property type="entry name" value="PLP-binding_barrel"/>
</dbReference>
<evidence type="ECO:0000256" key="8">
    <source>
        <dbReference type="PIRSR" id="PIRSR600821-50"/>
    </source>
</evidence>
<evidence type="ECO:0000256" key="6">
    <source>
        <dbReference type="ARBA" id="ARBA00072221"/>
    </source>
</evidence>
<evidence type="ECO:0000313" key="12">
    <source>
        <dbReference type="Proteomes" id="UP000295444"/>
    </source>
</evidence>
<reference evidence="11 12" key="1">
    <citation type="submission" date="2019-03" db="EMBL/GenBank/DDBJ databases">
        <title>Genomic Encyclopedia of Type Strains, Phase IV (KMG-IV): sequencing the most valuable type-strain genomes for metagenomic binning, comparative biology and taxonomic classification.</title>
        <authorList>
            <person name="Goeker M."/>
        </authorList>
    </citation>
    <scope>NUCLEOTIDE SEQUENCE [LARGE SCALE GENOMIC DNA]</scope>
    <source>
        <strain evidence="11 12">DSM 45361</strain>
    </source>
</reference>
<feature type="binding site" evidence="7 9">
    <location>
        <position position="311"/>
    </location>
    <ligand>
        <name>substrate</name>
    </ligand>
</feature>
<dbReference type="UniPathway" id="UPA00042">
    <property type="reaction ID" value="UER00497"/>
</dbReference>
<evidence type="ECO:0000256" key="5">
    <source>
        <dbReference type="ARBA" id="ARBA00023235"/>
    </source>
</evidence>
<dbReference type="RefSeq" id="WP_133854137.1">
    <property type="nucleotide sequence ID" value="NZ_SNXZ01000010.1"/>
</dbReference>
<name>A0A4R6RUI1_LABRH</name>
<dbReference type="Proteomes" id="UP000295444">
    <property type="component" value="Unassembled WGS sequence"/>
</dbReference>
<dbReference type="PANTHER" id="PTHR30511:SF0">
    <property type="entry name" value="ALANINE RACEMASE, CATABOLIC-RELATED"/>
    <property type="match status" value="1"/>
</dbReference>
<dbReference type="PRINTS" id="PR00992">
    <property type="entry name" value="ALARACEMASE"/>
</dbReference>
<comment type="pathway">
    <text evidence="7">Amino-acid biosynthesis; D-alanine biosynthesis; D-alanine from L-alanine: step 1/1.</text>
</comment>
<evidence type="ECO:0000256" key="4">
    <source>
        <dbReference type="ARBA" id="ARBA00022898"/>
    </source>
</evidence>
<dbReference type="Gene3D" id="3.20.20.10">
    <property type="entry name" value="Alanine racemase"/>
    <property type="match status" value="1"/>
</dbReference>
<dbReference type="GO" id="GO:0008784">
    <property type="term" value="F:alanine racemase activity"/>
    <property type="evidence" value="ECO:0007669"/>
    <property type="project" value="UniProtKB-UniRule"/>
</dbReference>
<dbReference type="InterPro" id="IPR011079">
    <property type="entry name" value="Ala_racemase_C"/>
</dbReference>
<comment type="catalytic activity">
    <reaction evidence="1 7">
        <text>L-alanine = D-alanine</text>
        <dbReference type="Rhea" id="RHEA:20249"/>
        <dbReference type="ChEBI" id="CHEBI:57416"/>
        <dbReference type="ChEBI" id="CHEBI:57972"/>
        <dbReference type="EC" id="5.1.1.1"/>
    </reaction>
</comment>
<evidence type="ECO:0000256" key="2">
    <source>
        <dbReference type="ARBA" id="ARBA00001933"/>
    </source>
</evidence>
<accession>A0A4R6RUI1</accession>
<evidence type="ECO:0000259" key="10">
    <source>
        <dbReference type="SMART" id="SM01005"/>
    </source>
</evidence>
<feature type="active site" description="Proton acceptor; specific for D-alanine" evidence="7">
    <location>
        <position position="37"/>
    </location>
</feature>
<comment type="caution">
    <text evidence="11">The sequence shown here is derived from an EMBL/GenBank/DDBJ whole genome shotgun (WGS) entry which is preliminary data.</text>
</comment>
<comment type="cofactor">
    <cofactor evidence="2 7 8">
        <name>pyridoxal 5'-phosphate</name>
        <dbReference type="ChEBI" id="CHEBI:597326"/>
    </cofactor>
</comment>
<evidence type="ECO:0000313" key="11">
    <source>
        <dbReference type="EMBL" id="TDP90629.1"/>
    </source>
</evidence>
<dbReference type="InterPro" id="IPR000821">
    <property type="entry name" value="Ala_racemase"/>
</dbReference>
<dbReference type="SUPFAM" id="SSF51419">
    <property type="entry name" value="PLP-binding barrel"/>
    <property type="match status" value="1"/>
</dbReference>
<dbReference type="NCBIfam" id="TIGR00492">
    <property type="entry name" value="alr"/>
    <property type="match status" value="1"/>
</dbReference>
<dbReference type="SUPFAM" id="SSF50621">
    <property type="entry name" value="Alanine racemase C-terminal domain-like"/>
    <property type="match status" value="1"/>
</dbReference>
<evidence type="ECO:0000256" key="1">
    <source>
        <dbReference type="ARBA" id="ARBA00000316"/>
    </source>
</evidence>
<protein>
    <recommendedName>
        <fullName evidence="6 7">Alanine racemase</fullName>
        <ecNumber evidence="3 7">5.1.1.1</ecNumber>
    </recommendedName>
</protein>
<dbReference type="InterPro" id="IPR009006">
    <property type="entry name" value="Ala_racemase/Decarboxylase_C"/>
</dbReference>
<dbReference type="HAMAP" id="MF_01201">
    <property type="entry name" value="Ala_racemase"/>
    <property type="match status" value="1"/>
</dbReference>
<dbReference type="GO" id="GO:0005829">
    <property type="term" value="C:cytosol"/>
    <property type="evidence" value="ECO:0007669"/>
    <property type="project" value="TreeGrafter"/>
</dbReference>
<proteinExistence type="inferred from homology"/>
<dbReference type="GO" id="GO:0030170">
    <property type="term" value="F:pyridoxal phosphate binding"/>
    <property type="evidence" value="ECO:0007669"/>
    <property type="project" value="UniProtKB-UniRule"/>
</dbReference>
<dbReference type="Gene3D" id="2.40.37.10">
    <property type="entry name" value="Lyase, Ornithine Decarboxylase, Chain A, domain 1"/>
    <property type="match status" value="1"/>
</dbReference>
<dbReference type="Pfam" id="PF00842">
    <property type="entry name" value="Ala_racemase_C"/>
    <property type="match status" value="1"/>
</dbReference>
<dbReference type="FunFam" id="2.40.37.10:FF:000015">
    <property type="entry name" value="Alanine racemase"/>
    <property type="match status" value="1"/>
</dbReference>
<keyword evidence="12" id="KW-1185">Reference proteome</keyword>
<feature type="domain" description="Alanine racemase C-terminal" evidence="10">
    <location>
        <begin position="242"/>
        <end position="369"/>
    </location>
</feature>